<protein>
    <submittedName>
        <fullName evidence="2">Helix-turn-helix transcriptional regulator</fullName>
    </submittedName>
</protein>
<dbReference type="CDD" id="cd00093">
    <property type="entry name" value="HTH_XRE"/>
    <property type="match status" value="1"/>
</dbReference>
<evidence type="ECO:0000313" key="3">
    <source>
        <dbReference type="Proteomes" id="UP001597419"/>
    </source>
</evidence>
<organism evidence="2 3">
    <name type="scientific">Amycolatopsis samaneae</name>
    <dbReference type="NCBI Taxonomy" id="664691"/>
    <lineage>
        <taxon>Bacteria</taxon>
        <taxon>Bacillati</taxon>
        <taxon>Actinomycetota</taxon>
        <taxon>Actinomycetes</taxon>
        <taxon>Pseudonocardiales</taxon>
        <taxon>Pseudonocardiaceae</taxon>
        <taxon>Amycolatopsis</taxon>
    </lineage>
</organism>
<keyword evidence="3" id="KW-1185">Reference proteome</keyword>
<dbReference type="Proteomes" id="UP001597419">
    <property type="component" value="Unassembled WGS sequence"/>
</dbReference>
<dbReference type="Pfam" id="PF13560">
    <property type="entry name" value="HTH_31"/>
    <property type="match status" value="1"/>
</dbReference>
<dbReference type="EMBL" id="JBHUKU010000012">
    <property type="protein sequence ID" value="MFD2461321.1"/>
    <property type="molecule type" value="Genomic_DNA"/>
</dbReference>
<dbReference type="InterPro" id="IPR010982">
    <property type="entry name" value="Lambda_DNA-bd_dom_sf"/>
</dbReference>
<sequence>MIALGAGLRAAREERGYRLRALAGQLDLEPPAVSMIELGHRPPTAAYVARVLGFLAVDKAEYRRLMALVQNLELSNWVDTSAYPDALIDYERNATTFLLWAPRLFPNLVRTPDYTREVLDTGLLTSDEIDQSLMLHLVRRDAALARENPATVTILLGERTLHHKIEAPGVRQAQLQYLLMLIEEGRITVRIIPGGGPPTPTPDLPFTLMHFRARNPVVSVCQDHFHVYLTEPAAVTRHKNAADRLLARALHPPASRALIASVLASAPG</sequence>
<dbReference type="InterPro" id="IPR001387">
    <property type="entry name" value="Cro/C1-type_HTH"/>
</dbReference>
<evidence type="ECO:0000259" key="1">
    <source>
        <dbReference type="PROSITE" id="PS50943"/>
    </source>
</evidence>
<evidence type="ECO:0000313" key="2">
    <source>
        <dbReference type="EMBL" id="MFD2461321.1"/>
    </source>
</evidence>
<reference evidence="3" key="1">
    <citation type="journal article" date="2019" name="Int. J. Syst. Evol. Microbiol.">
        <title>The Global Catalogue of Microorganisms (GCM) 10K type strain sequencing project: providing services to taxonomists for standard genome sequencing and annotation.</title>
        <authorList>
            <consortium name="The Broad Institute Genomics Platform"/>
            <consortium name="The Broad Institute Genome Sequencing Center for Infectious Disease"/>
            <person name="Wu L."/>
            <person name="Ma J."/>
        </authorList>
    </citation>
    <scope>NUCLEOTIDE SEQUENCE [LARGE SCALE GENOMIC DNA]</scope>
    <source>
        <strain evidence="3">CGMCC 4.7643</strain>
    </source>
</reference>
<dbReference type="SUPFAM" id="SSF47413">
    <property type="entry name" value="lambda repressor-like DNA-binding domains"/>
    <property type="match status" value="1"/>
</dbReference>
<feature type="domain" description="HTH cro/C1-type" evidence="1">
    <location>
        <begin position="8"/>
        <end position="62"/>
    </location>
</feature>
<dbReference type="SMART" id="SM00530">
    <property type="entry name" value="HTH_XRE"/>
    <property type="match status" value="1"/>
</dbReference>
<accession>A0ABW5GKC4</accession>
<dbReference type="InterPro" id="IPR043917">
    <property type="entry name" value="DUF5753"/>
</dbReference>
<dbReference type="Pfam" id="PF19054">
    <property type="entry name" value="DUF5753"/>
    <property type="match status" value="1"/>
</dbReference>
<dbReference type="RefSeq" id="WP_345408791.1">
    <property type="nucleotide sequence ID" value="NZ_BAABHG010000031.1"/>
</dbReference>
<dbReference type="Gene3D" id="1.10.260.40">
    <property type="entry name" value="lambda repressor-like DNA-binding domains"/>
    <property type="match status" value="1"/>
</dbReference>
<name>A0ABW5GKC4_9PSEU</name>
<comment type="caution">
    <text evidence="2">The sequence shown here is derived from an EMBL/GenBank/DDBJ whole genome shotgun (WGS) entry which is preliminary data.</text>
</comment>
<dbReference type="PROSITE" id="PS50943">
    <property type="entry name" value="HTH_CROC1"/>
    <property type="match status" value="1"/>
</dbReference>
<gene>
    <name evidence="2" type="ORF">ACFSYJ_22140</name>
</gene>
<proteinExistence type="predicted"/>